<dbReference type="InterPro" id="IPR050572">
    <property type="entry name" value="Fe-S_Ferredoxin"/>
</dbReference>
<keyword evidence="1" id="KW-0004">4Fe-4S</keyword>
<proteinExistence type="predicted"/>
<evidence type="ECO:0000256" key="3">
    <source>
        <dbReference type="ARBA" id="ARBA00023004"/>
    </source>
</evidence>
<keyword evidence="5" id="KW-1133">Transmembrane helix</keyword>
<dbReference type="InterPro" id="IPR017896">
    <property type="entry name" value="4Fe4S_Fe-S-bd"/>
</dbReference>
<dbReference type="PANTHER" id="PTHR43687:SF1">
    <property type="entry name" value="FERREDOXIN III"/>
    <property type="match status" value="1"/>
</dbReference>
<accession>A0A0T5Z403</accession>
<dbReference type="RefSeq" id="WP_158294777.1">
    <property type="nucleotide sequence ID" value="NZ_KQ556955.1"/>
</dbReference>
<dbReference type="InterPro" id="IPR017900">
    <property type="entry name" value="4Fe4S_Fe_S_CS"/>
</dbReference>
<feature type="non-terminal residue" evidence="7">
    <location>
        <position position="179"/>
    </location>
</feature>
<evidence type="ECO:0000313" key="7">
    <source>
        <dbReference type="EMBL" id="KRT57623.1"/>
    </source>
</evidence>
<dbReference type="AlphaFoldDB" id="A0A0T5Z403"/>
<name>A0A0T5Z403_9GAMM</name>
<protein>
    <submittedName>
        <fullName evidence="7">4Fe-4S dicluster domain-containing protein</fullName>
    </submittedName>
</protein>
<dbReference type="PROSITE" id="PS00198">
    <property type="entry name" value="4FE4S_FER_1"/>
    <property type="match status" value="1"/>
</dbReference>
<keyword evidence="2" id="KW-0479">Metal-binding</keyword>
<sequence>MTELSPILTIYLPSLAIIFSIYLGIQQLKARRSRAIWQEESEAGLTEPASLHPVIDPNRCMGCGSCVTACPEQANHPVLGLIEGKAQLIAPTNCIGHGACKTACPFDAITLVFGTERRGVDIPVLQSNFETSMPNIFIAGELGGMGLIKNAVEQGVKALEALHASLDRKRTHAVDVVII</sequence>
<feature type="transmembrane region" description="Helical" evidence="5">
    <location>
        <begin position="6"/>
        <end position="25"/>
    </location>
</feature>
<dbReference type="PATRIC" id="fig|54398.4.peg.2751"/>
<comment type="caution">
    <text evidence="7">The sequence shown here is derived from an EMBL/GenBank/DDBJ whole genome shotgun (WGS) entry which is preliminary data.</text>
</comment>
<reference evidence="7 8" key="1">
    <citation type="submission" date="2015-11" db="EMBL/GenBank/DDBJ databases">
        <title>The genome of Candidatus Endoriftia persephone in Ridgeia piscesae and population structure of the North Eastern Pacific vestimentiferan symbionts.</title>
        <authorList>
            <person name="Perez M."/>
            <person name="Juniper K.S."/>
        </authorList>
    </citation>
    <scope>NUCLEOTIDE SEQUENCE [LARGE SCALE GENOMIC DNA]</scope>
    <source>
        <strain evidence="7">Ind10</strain>
    </source>
</reference>
<dbReference type="SUPFAM" id="SSF54862">
    <property type="entry name" value="4Fe-4S ferredoxins"/>
    <property type="match status" value="1"/>
</dbReference>
<evidence type="ECO:0000259" key="6">
    <source>
        <dbReference type="PROSITE" id="PS51379"/>
    </source>
</evidence>
<keyword evidence="4" id="KW-0411">Iron-sulfur</keyword>
<keyword evidence="3" id="KW-0408">Iron</keyword>
<dbReference type="PROSITE" id="PS51379">
    <property type="entry name" value="4FE4S_FER_2"/>
    <property type="match status" value="2"/>
</dbReference>
<feature type="domain" description="4Fe-4S ferredoxin-type" evidence="6">
    <location>
        <begin position="51"/>
        <end position="80"/>
    </location>
</feature>
<dbReference type="Gene3D" id="3.30.70.20">
    <property type="match status" value="2"/>
</dbReference>
<gene>
    <name evidence="7" type="ORF">Ga0076813_11881</name>
</gene>
<evidence type="ECO:0000256" key="4">
    <source>
        <dbReference type="ARBA" id="ARBA00023014"/>
    </source>
</evidence>
<dbReference type="Pfam" id="PF13237">
    <property type="entry name" value="Fer4_10"/>
    <property type="match status" value="1"/>
</dbReference>
<keyword evidence="5" id="KW-0812">Transmembrane</keyword>
<dbReference type="EMBL" id="LMXI01000506">
    <property type="protein sequence ID" value="KRT57623.1"/>
    <property type="molecule type" value="Genomic_DNA"/>
</dbReference>
<dbReference type="GO" id="GO:0046872">
    <property type="term" value="F:metal ion binding"/>
    <property type="evidence" value="ECO:0007669"/>
    <property type="project" value="UniProtKB-KW"/>
</dbReference>
<evidence type="ECO:0000313" key="8">
    <source>
        <dbReference type="Proteomes" id="UP000051276"/>
    </source>
</evidence>
<feature type="domain" description="4Fe-4S ferredoxin-type" evidence="6">
    <location>
        <begin position="85"/>
        <end position="114"/>
    </location>
</feature>
<keyword evidence="5" id="KW-0472">Membrane</keyword>
<organism evidence="7 8">
    <name type="scientific">endosymbiont of Ridgeia piscesae</name>
    <dbReference type="NCBI Taxonomy" id="54398"/>
    <lineage>
        <taxon>Bacteria</taxon>
        <taxon>Pseudomonadati</taxon>
        <taxon>Pseudomonadota</taxon>
        <taxon>Gammaproteobacteria</taxon>
        <taxon>sulfur-oxidizing symbionts</taxon>
    </lineage>
</organism>
<dbReference type="GO" id="GO:0051539">
    <property type="term" value="F:4 iron, 4 sulfur cluster binding"/>
    <property type="evidence" value="ECO:0007669"/>
    <property type="project" value="UniProtKB-KW"/>
</dbReference>
<evidence type="ECO:0000256" key="1">
    <source>
        <dbReference type="ARBA" id="ARBA00022485"/>
    </source>
</evidence>
<evidence type="ECO:0000256" key="5">
    <source>
        <dbReference type="SAM" id="Phobius"/>
    </source>
</evidence>
<dbReference type="PANTHER" id="PTHR43687">
    <property type="entry name" value="ADENYLYLSULFATE REDUCTASE, BETA SUBUNIT"/>
    <property type="match status" value="1"/>
</dbReference>
<evidence type="ECO:0000256" key="2">
    <source>
        <dbReference type="ARBA" id="ARBA00022723"/>
    </source>
</evidence>
<dbReference type="Proteomes" id="UP000051276">
    <property type="component" value="Unassembled WGS sequence"/>
</dbReference>